<dbReference type="EMBL" id="JAEHFY010000017">
    <property type="protein sequence ID" value="MBK0383737.1"/>
    <property type="molecule type" value="Genomic_DNA"/>
</dbReference>
<evidence type="ECO:0000256" key="1">
    <source>
        <dbReference type="SAM" id="Phobius"/>
    </source>
</evidence>
<keyword evidence="1" id="KW-1133">Transmembrane helix</keyword>
<keyword evidence="1" id="KW-0812">Transmembrane</keyword>
<accession>A0ABS1BLI0</accession>
<keyword evidence="1" id="KW-0472">Membrane</keyword>
<reference evidence="2 3" key="1">
    <citation type="submission" date="2020-12" db="EMBL/GenBank/DDBJ databases">
        <title>Bacterial novel species Pedobacter sp. SD-b isolated from soil.</title>
        <authorList>
            <person name="Jung H.-Y."/>
        </authorList>
    </citation>
    <scope>NUCLEOTIDE SEQUENCE [LARGE SCALE GENOMIC DNA]</scope>
    <source>
        <strain evidence="2 3">SD-b</strain>
    </source>
</reference>
<dbReference type="Proteomes" id="UP000660024">
    <property type="component" value="Unassembled WGS sequence"/>
</dbReference>
<feature type="transmembrane region" description="Helical" evidence="1">
    <location>
        <begin position="12"/>
        <end position="28"/>
    </location>
</feature>
<evidence type="ECO:0000313" key="3">
    <source>
        <dbReference type="Proteomes" id="UP000660024"/>
    </source>
</evidence>
<organism evidence="2 3">
    <name type="scientific">Pedobacter segetis</name>
    <dbReference type="NCBI Taxonomy" id="2793069"/>
    <lineage>
        <taxon>Bacteria</taxon>
        <taxon>Pseudomonadati</taxon>
        <taxon>Bacteroidota</taxon>
        <taxon>Sphingobacteriia</taxon>
        <taxon>Sphingobacteriales</taxon>
        <taxon>Sphingobacteriaceae</taxon>
        <taxon>Pedobacter</taxon>
    </lineage>
</organism>
<dbReference type="RefSeq" id="WP_200586803.1">
    <property type="nucleotide sequence ID" value="NZ_JAEHFY010000017.1"/>
</dbReference>
<feature type="transmembrane region" description="Helical" evidence="1">
    <location>
        <begin position="34"/>
        <end position="51"/>
    </location>
</feature>
<sequence length="59" mass="6532">MEEKIDFQDYNWIYYVVGLVCGAISGLAVEGHVIIGAILGLLTGGLFQFLINKSREEVQ</sequence>
<evidence type="ECO:0000313" key="2">
    <source>
        <dbReference type="EMBL" id="MBK0383737.1"/>
    </source>
</evidence>
<name>A0ABS1BLI0_9SPHI</name>
<gene>
    <name evidence="2" type="ORF">I5M32_12280</name>
</gene>
<proteinExistence type="predicted"/>
<comment type="caution">
    <text evidence="2">The sequence shown here is derived from an EMBL/GenBank/DDBJ whole genome shotgun (WGS) entry which is preliminary data.</text>
</comment>
<evidence type="ECO:0008006" key="4">
    <source>
        <dbReference type="Google" id="ProtNLM"/>
    </source>
</evidence>
<keyword evidence="3" id="KW-1185">Reference proteome</keyword>
<protein>
    <recommendedName>
        <fullName evidence="4">Glycine zipper</fullName>
    </recommendedName>
</protein>